<dbReference type="PANTHER" id="PTHR42718">
    <property type="entry name" value="MAJOR FACILITATOR SUPERFAMILY MULTIDRUG TRANSPORTER MFSC"/>
    <property type="match status" value="1"/>
</dbReference>
<evidence type="ECO:0000256" key="8">
    <source>
        <dbReference type="SAM" id="SignalP"/>
    </source>
</evidence>
<keyword evidence="4 7" id="KW-0812">Transmembrane</keyword>
<evidence type="ECO:0000313" key="10">
    <source>
        <dbReference type="EMBL" id="MFF3575129.1"/>
    </source>
</evidence>
<keyword evidence="6 7" id="KW-0472">Membrane</keyword>
<proteinExistence type="predicted"/>
<reference evidence="10 11" key="1">
    <citation type="submission" date="2024-10" db="EMBL/GenBank/DDBJ databases">
        <title>The Natural Products Discovery Center: Release of the First 8490 Sequenced Strains for Exploring Actinobacteria Biosynthetic Diversity.</title>
        <authorList>
            <person name="Kalkreuter E."/>
            <person name="Kautsar S.A."/>
            <person name="Yang D."/>
            <person name="Bader C.D."/>
            <person name="Teijaro C.N."/>
            <person name="Fluegel L."/>
            <person name="Davis C.M."/>
            <person name="Simpson J.R."/>
            <person name="Lauterbach L."/>
            <person name="Steele A.D."/>
            <person name="Gui C."/>
            <person name="Meng S."/>
            <person name="Li G."/>
            <person name="Viehrig K."/>
            <person name="Ye F."/>
            <person name="Su P."/>
            <person name="Kiefer A.F."/>
            <person name="Nichols A."/>
            <person name="Cepeda A.J."/>
            <person name="Yan W."/>
            <person name="Fan B."/>
            <person name="Jiang Y."/>
            <person name="Adhikari A."/>
            <person name="Zheng C.-J."/>
            <person name="Schuster L."/>
            <person name="Cowan T.M."/>
            <person name="Smanski M.J."/>
            <person name="Chevrette M.G."/>
            <person name="De Carvalho L.P.S."/>
            <person name="Shen B."/>
        </authorList>
    </citation>
    <scope>NUCLEOTIDE SEQUENCE [LARGE SCALE GENOMIC DNA]</scope>
    <source>
        <strain evidence="10 11">NPDC002593</strain>
    </source>
</reference>
<evidence type="ECO:0000256" key="5">
    <source>
        <dbReference type="ARBA" id="ARBA00022989"/>
    </source>
</evidence>
<feature type="transmembrane region" description="Helical" evidence="7">
    <location>
        <begin position="43"/>
        <end position="65"/>
    </location>
</feature>
<dbReference type="InterPro" id="IPR011701">
    <property type="entry name" value="MFS"/>
</dbReference>
<evidence type="ECO:0000259" key="9">
    <source>
        <dbReference type="PROSITE" id="PS50850"/>
    </source>
</evidence>
<organism evidence="10 11">
    <name type="scientific">Nocardia jiangxiensis</name>
    <dbReference type="NCBI Taxonomy" id="282685"/>
    <lineage>
        <taxon>Bacteria</taxon>
        <taxon>Bacillati</taxon>
        <taxon>Actinomycetota</taxon>
        <taxon>Actinomycetes</taxon>
        <taxon>Mycobacteriales</taxon>
        <taxon>Nocardiaceae</taxon>
        <taxon>Nocardia</taxon>
    </lineage>
</organism>
<dbReference type="PROSITE" id="PS50850">
    <property type="entry name" value="MFS"/>
    <property type="match status" value="1"/>
</dbReference>
<evidence type="ECO:0000256" key="6">
    <source>
        <dbReference type="ARBA" id="ARBA00023136"/>
    </source>
</evidence>
<accession>A0ABW6SHN8</accession>
<dbReference type="EMBL" id="JBIAQY010000039">
    <property type="protein sequence ID" value="MFF3575129.1"/>
    <property type="molecule type" value="Genomic_DNA"/>
</dbReference>
<dbReference type="Pfam" id="PF07690">
    <property type="entry name" value="MFS_1"/>
    <property type="match status" value="1"/>
</dbReference>
<feature type="chain" id="PRO_5045616385" evidence="8">
    <location>
        <begin position="25"/>
        <end position="95"/>
    </location>
</feature>
<dbReference type="RefSeq" id="WP_387407099.1">
    <property type="nucleotide sequence ID" value="NZ_JBIAQY010000039.1"/>
</dbReference>
<keyword evidence="5 7" id="KW-1133">Transmembrane helix</keyword>
<evidence type="ECO:0000256" key="3">
    <source>
        <dbReference type="ARBA" id="ARBA00022475"/>
    </source>
</evidence>
<dbReference type="SUPFAM" id="SSF103473">
    <property type="entry name" value="MFS general substrate transporter"/>
    <property type="match status" value="1"/>
</dbReference>
<dbReference type="Proteomes" id="UP001601992">
    <property type="component" value="Unassembled WGS sequence"/>
</dbReference>
<feature type="signal peptide" evidence="8">
    <location>
        <begin position="1"/>
        <end position="24"/>
    </location>
</feature>
<evidence type="ECO:0000256" key="2">
    <source>
        <dbReference type="ARBA" id="ARBA00022448"/>
    </source>
</evidence>
<dbReference type="PANTHER" id="PTHR42718:SF46">
    <property type="entry name" value="BLR6921 PROTEIN"/>
    <property type="match status" value="1"/>
</dbReference>
<protein>
    <submittedName>
        <fullName evidence="10">MFS transporter</fullName>
    </submittedName>
</protein>
<evidence type="ECO:0000256" key="1">
    <source>
        <dbReference type="ARBA" id="ARBA00004651"/>
    </source>
</evidence>
<dbReference type="Gene3D" id="1.20.1720.10">
    <property type="entry name" value="Multidrug resistance protein D"/>
    <property type="match status" value="1"/>
</dbReference>
<evidence type="ECO:0000313" key="11">
    <source>
        <dbReference type="Proteomes" id="UP001601992"/>
    </source>
</evidence>
<gene>
    <name evidence="10" type="ORF">ACFYXQ_46100</name>
</gene>
<keyword evidence="11" id="KW-1185">Reference proteome</keyword>
<dbReference type="InterPro" id="IPR020846">
    <property type="entry name" value="MFS_dom"/>
</dbReference>
<comment type="subcellular location">
    <subcellularLocation>
        <location evidence="1">Cell membrane</location>
        <topology evidence="1">Multi-pass membrane protein</topology>
    </subcellularLocation>
</comment>
<keyword evidence="2" id="KW-0813">Transport</keyword>
<comment type="caution">
    <text evidence="10">The sequence shown here is derived from an EMBL/GenBank/DDBJ whole genome shotgun (WGS) entry which is preliminary data.</text>
</comment>
<name>A0ABW6SHN8_9NOCA</name>
<feature type="domain" description="Major facilitator superfamily (MFS) profile" evidence="9">
    <location>
        <begin position="7"/>
        <end position="95"/>
    </location>
</feature>
<evidence type="ECO:0000256" key="7">
    <source>
        <dbReference type="SAM" id="Phobius"/>
    </source>
</evidence>
<sequence length="95" mass="10294">MRHAWRTLSMVGFASFLSSNSVSALNVAIPTVVRHFDASSAAGNWILLISVMTTTMLMITFGRLADMFGRRTMYLTGLAGFRSSANVFGTSIPSL</sequence>
<keyword evidence="8" id="KW-0732">Signal</keyword>
<keyword evidence="3" id="KW-1003">Cell membrane</keyword>
<evidence type="ECO:0000256" key="4">
    <source>
        <dbReference type="ARBA" id="ARBA00022692"/>
    </source>
</evidence>
<dbReference type="InterPro" id="IPR036259">
    <property type="entry name" value="MFS_trans_sf"/>
</dbReference>